<evidence type="ECO:0000256" key="1">
    <source>
        <dbReference type="SAM" id="MobiDB-lite"/>
    </source>
</evidence>
<dbReference type="Proteomes" id="UP001230654">
    <property type="component" value="Unassembled WGS sequence"/>
</dbReference>
<accession>A0ABU0NHL8</accession>
<evidence type="ECO:0000313" key="3">
    <source>
        <dbReference type="Proteomes" id="UP001230654"/>
    </source>
</evidence>
<comment type="caution">
    <text evidence="2">The sequence shown here is derived from an EMBL/GenBank/DDBJ whole genome shotgun (WGS) entry which is preliminary data.</text>
</comment>
<reference evidence="2 3" key="1">
    <citation type="submission" date="2023-07" db="EMBL/GenBank/DDBJ databases">
        <title>Comparative genomics of wheat-associated soil bacteria to identify genetic determinants of phenazine resistance.</title>
        <authorList>
            <person name="Mouncey N."/>
        </authorList>
    </citation>
    <scope>NUCLEOTIDE SEQUENCE [LARGE SCALE GENOMIC DNA]</scope>
    <source>
        <strain evidence="2 3">B2I6</strain>
    </source>
</reference>
<gene>
    <name evidence="2" type="ORF">QF030_000305</name>
</gene>
<feature type="region of interest" description="Disordered" evidence="1">
    <location>
        <begin position="196"/>
        <end position="221"/>
    </location>
</feature>
<evidence type="ECO:0000313" key="2">
    <source>
        <dbReference type="EMBL" id="MDQ0578127.1"/>
    </source>
</evidence>
<organism evidence="2 3">
    <name type="scientific">Streptomyces rishiriensis</name>
    <dbReference type="NCBI Taxonomy" id="68264"/>
    <lineage>
        <taxon>Bacteria</taxon>
        <taxon>Bacillati</taxon>
        <taxon>Actinomycetota</taxon>
        <taxon>Actinomycetes</taxon>
        <taxon>Kitasatosporales</taxon>
        <taxon>Streptomycetaceae</taxon>
        <taxon>Streptomyces</taxon>
    </lineage>
</organism>
<proteinExistence type="predicted"/>
<dbReference type="EMBL" id="JAUSWV010000001">
    <property type="protein sequence ID" value="MDQ0578127.1"/>
    <property type="molecule type" value="Genomic_DNA"/>
</dbReference>
<dbReference type="RefSeq" id="WP_307160792.1">
    <property type="nucleotide sequence ID" value="NZ_JAUSWV010000001.1"/>
</dbReference>
<protein>
    <submittedName>
        <fullName evidence="2">Integrase</fullName>
    </submittedName>
</protein>
<keyword evidence="3" id="KW-1185">Reference proteome</keyword>
<sequence>MRGSRGCCGACERCSLLSKIGRWLADEHPEITEPTQWTRQTCAAWVAAVDKLRVGDYVQRVASHEKRAGQPITPHSKSGYLTATRAFFRDLQEWEWIPRRFDPVRALSTPRTIAAMLGPDPRVIADDIWAKLLWAGLNIGPDDLPTRLNSLRYPFELLRVLSLTWLFSGLRSDEISRLRVGCVRWQHEGFPIPGDSDEVLARDAGTSPPTRPAPRSPSPSILCWARRSRHGRNCGRNSRRCWTARPANTSISSSL</sequence>
<dbReference type="InterPro" id="IPR011010">
    <property type="entry name" value="DNA_brk_join_enz"/>
</dbReference>
<name>A0ABU0NHL8_STRRH</name>
<dbReference type="SUPFAM" id="SSF56349">
    <property type="entry name" value="DNA breaking-rejoining enzymes"/>
    <property type="match status" value="1"/>
</dbReference>